<accession>A0AAF3EEM6</accession>
<dbReference type="WBParaSite" id="MBELARI_LOCUS12431">
    <property type="protein sequence ID" value="MBELARI_LOCUS12431"/>
    <property type="gene ID" value="MBELARI_LOCUS12431"/>
</dbReference>
<dbReference type="AlphaFoldDB" id="A0AAF3EEM6"/>
<dbReference type="Proteomes" id="UP000887575">
    <property type="component" value="Unassembled WGS sequence"/>
</dbReference>
<dbReference type="FunFam" id="1.10.8.270:FF:000016">
    <property type="entry name" value="TBC1 domain family member 2A"/>
    <property type="match status" value="1"/>
</dbReference>
<dbReference type="InterPro" id="IPR035969">
    <property type="entry name" value="Rab-GAP_TBC_sf"/>
</dbReference>
<dbReference type="PROSITE" id="PS50086">
    <property type="entry name" value="TBC_RABGAP"/>
    <property type="match status" value="1"/>
</dbReference>
<name>A0AAF3EEM6_9BILA</name>
<dbReference type="PANTHER" id="PTHR47219">
    <property type="entry name" value="RAB GTPASE-ACTIVATING PROTEIN 1-LIKE"/>
    <property type="match status" value="1"/>
</dbReference>
<organism evidence="3 4">
    <name type="scientific">Mesorhabditis belari</name>
    <dbReference type="NCBI Taxonomy" id="2138241"/>
    <lineage>
        <taxon>Eukaryota</taxon>
        <taxon>Metazoa</taxon>
        <taxon>Ecdysozoa</taxon>
        <taxon>Nematoda</taxon>
        <taxon>Chromadorea</taxon>
        <taxon>Rhabditida</taxon>
        <taxon>Rhabditina</taxon>
        <taxon>Rhabditomorpha</taxon>
        <taxon>Rhabditoidea</taxon>
        <taxon>Rhabditidae</taxon>
        <taxon>Mesorhabditinae</taxon>
        <taxon>Mesorhabditis</taxon>
    </lineage>
</organism>
<feature type="region of interest" description="Disordered" evidence="1">
    <location>
        <begin position="337"/>
        <end position="362"/>
    </location>
</feature>
<dbReference type="FunFam" id="1.10.472.80:FF:000019">
    <property type="entry name" value="USP6 N-terminal like"/>
    <property type="match status" value="1"/>
</dbReference>
<keyword evidence="3" id="KW-1185">Reference proteome</keyword>
<reference evidence="4" key="1">
    <citation type="submission" date="2024-02" db="UniProtKB">
        <authorList>
            <consortium name="WormBaseParasite"/>
        </authorList>
    </citation>
    <scope>IDENTIFICATION</scope>
</reference>
<dbReference type="Pfam" id="PF00566">
    <property type="entry name" value="RabGAP-TBC"/>
    <property type="match status" value="1"/>
</dbReference>
<evidence type="ECO:0000256" key="1">
    <source>
        <dbReference type="SAM" id="MobiDB-lite"/>
    </source>
</evidence>
<evidence type="ECO:0000313" key="3">
    <source>
        <dbReference type="Proteomes" id="UP000887575"/>
    </source>
</evidence>
<dbReference type="GO" id="GO:0031267">
    <property type="term" value="F:small GTPase binding"/>
    <property type="evidence" value="ECO:0007669"/>
    <property type="project" value="TreeGrafter"/>
</dbReference>
<evidence type="ECO:0000259" key="2">
    <source>
        <dbReference type="PROSITE" id="PS50086"/>
    </source>
</evidence>
<dbReference type="PANTHER" id="PTHR47219:SF25">
    <property type="entry name" value="RAB-GAP TBC DOMAIN-CONTAINING PROTEIN"/>
    <property type="match status" value="1"/>
</dbReference>
<dbReference type="GO" id="GO:0005096">
    <property type="term" value="F:GTPase activator activity"/>
    <property type="evidence" value="ECO:0007669"/>
    <property type="project" value="TreeGrafter"/>
</dbReference>
<dbReference type="InterPro" id="IPR000195">
    <property type="entry name" value="Rab-GAP-TBC_dom"/>
</dbReference>
<dbReference type="SUPFAM" id="SSF47923">
    <property type="entry name" value="Ypt/Rab-GAP domain of gyp1p"/>
    <property type="match status" value="2"/>
</dbReference>
<dbReference type="Gene3D" id="1.10.472.80">
    <property type="entry name" value="Ypt/Rab-GAP domain of gyp1p, domain 3"/>
    <property type="match status" value="1"/>
</dbReference>
<proteinExistence type="predicted"/>
<protein>
    <submittedName>
        <fullName evidence="4">Rab-GAP TBC domain-containing protein</fullName>
    </submittedName>
</protein>
<feature type="compositionally biased region" description="Polar residues" evidence="1">
    <location>
        <begin position="351"/>
        <end position="362"/>
    </location>
</feature>
<sequence length="362" mass="43072">MRRYLRREKRWLSILKQQPRSTPCNQLTDLVWEGIPNKLRIKAWPHLLNVNFFKKVHGGHKIYIELMARARLISKHVKQIDLDIGRTYRHHVAFRRRYDIKQQSLFNVLVAYSVYNTEIGYCQGMSQIVALLLMFLDEEEAFWCLHTLMISPKHSMHGFFVSGFPKLQRFEAHFKALLKNYEPRIYENFERELIPFFFVTKWWFGCFLDRVPFPLALRLWDIFLLEGDQVLMAMALNIMEMHSRTIRMLSLEKFMEFIQSRLSDNFGYSDDDVMNNLRKILYKIRRDNHHPKSPILQEGPQRPFGSVLEHTMMDIHEHVHDIRMQFMNISNRSTGLASPKIYPPNGRTLASGDNPSLKNERS</sequence>
<dbReference type="Gene3D" id="1.10.8.270">
    <property type="entry name" value="putative rabgap domain of human tbc1 domain family member 14 like domains"/>
    <property type="match status" value="1"/>
</dbReference>
<evidence type="ECO:0000313" key="4">
    <source>
        <dbReference type="WBParaSite" id="MBELARI_LOCUS12431"/>
    </source>
</evidence>
<feature type="domain" description="Rab-GAP TBC" evidence="2">
    <location>
        <begin position="34"/>
        <end position="227"/>
    </location>
</feature>
<dbReference type="InterPro" id="IPR050302">
    <property type="entry name" value="Rab_GAP_TBC_domain"/>
</dbReference>
<dbReference type="SMART" id="SM00164">
    <property type="entry name" value="TBC"/>
    <property type="match status" value="1"/>
</dbReference>